<name>A0A645J0G8_9ZZZZ</name>
<reference evidence="1" key="1">
    <citation type="submission" date="2019-08" db="EMBL/GenBank/DDBJ databases">
        <authorList>
            <person name="Kucharzyk K."/>
            <person name="Murdoch R.W."/>
            <person name="Higgins S."/>
            <person name="Loffler F."/>
        </authorList>
    </citation>
    <scope>NUCLEOTIDE SEQUENCE</scope>
</reference>
<accession>A0A645J0G8</accession>
<dbReference type="EMBL" id="VSSQ01121779">
    <property type="protein sequence ID" value="MPN54004.1"/>
    <property type="molecule type" value="Genomic_DNA"/>
</dbReference>
<sequence length="67" mass="7729">MDAANLDLRALKKSCVHFAQPDGRMIPFEAFNLFYRGERMTTTREIQAEIADHTARRRKVIPVIPDV</sequence>
<gene>
    <name evidence="1" type="ORF">SDC9_201673</name>
</gene>
<organism evidence="1">
    <name type="scientific">bioreactor metagenome</name>
    <dbReference type="NCBI Taxonomy" id="1076179"/>
    <lineage>
        <taxon>unclassified sequences</taxon>
        <taxon>metagenomes</taxon>
        <taxon>ecological metagenomes</taxon>
    </lineage>
</organism>
<protein>
    <submittedName>
        <fullName evidence="1">Uncharacterized protein</fullName>
    </submittedName>
</protein>
<comment type="caution">
    <text evidence="1">The sequence shown here is derived from an EMBL/GenBank/DDBJ whole genome shotgun (WGS) entry which is preliminary data.</text>
</comment>
<dbReference type="AlphaFoldDB" id="A0A645J0G8"/>
<proteinExistence type="predicted"/>
<evidence type="ECO:0000313" key="1">
    <source>
        <dbReference type="EMBL" id="MPN54004.1"/>
    </source>
</evidence>